<dbReference type="EMBL" id="BSXU01017102">
    <property type="protein sequence ID" value="GME84112.1"/>
    <property type="molecule type" value="Genomic_DNA"/>
</dbReference>
<dbReference type="AlphaFoldDB" id="A0A9W6WLE1"/>
<reference evidence="1" key="1">
    <citation type="submission" date="2023-04" db="EMBL/GenBank/DDBJ databases">
        <title>Ambrosiozyma monospora NBRC 1965.</title>
        <authorList>
            <person name="Ichikawa N."/>
            <person name="Sato H."/>
            <person name="Tonouchi N."/>
        </authorList>
    </citation>
    <scope>NUCLEOTIDE SEQUENCE</scope>
    <source>
        <strain evidence="1">NBRC 1965</strain>
    </source>
</reference>
<dbReference type="Proteomes" id="UP001165063">
    <property type="component" value="Unassembled WGS sequence"/>
</dbReference>
<proteinExistence type="predicted"/>
<comment type="caution">
    <text evidence="1">The sequence shown here is derived from an EMBL/GenBank/DDBJ whole genome shotgun (WGS) entry which is preliminary data.</text>
</comment>
<sequence length="98" mass="11259">MTRQFKVVLKFVKLRRNTQFGSIKHYNVNTSSNTSNTCIYCSYKTFNSQTSAFQASFEYVGICFKRNTLGRDSQSQSHQPQFHNLSSPGLVIHTIINE</sequence>
<gene>
    <name evidence="1" type="ORF">Amon01_001014700</name>
</gene>
<evidence type="ECO:0000313" key="1">
    <source>
        <dbReference type="EMBL" id="GME84112.1"/>
    </source>
</evidence>
<accession>A0A9W6WLE1</accession>
<organism evidence="1 2">
    <name type="scientific">Ambrosiozyma monospora</name>
    <name type="common">Yeast</name>
    <name type="synonym">Endomycopsis monosporus</name>
    <dbReference type="NCBI Taxonomy" id="43982"/>
    <lineage>
        <taxon>Eukaryota</taxon>
        <taxon>Fungi</taxon>
        <taxon>Dikarya</taxon>
        <taxon>Ascomycota</taxon>
        <taxon>Saccharomycotina</taxon>
        <taxon>Pichiomycetes</taxon>
        <taxon>Pichiales</taxon>
        <taxon>Pichiaceae</taxon>
        <taxon>Ambrosiozyma</taxon>
    </lineage>
</organism>
<keyword evidence="2" id="KW-1185">Reference proteome</keyword>
<protein>
    <submittedName>
        <fullName evidence="1">Unnamed protein product</fullName>
    </submittedName>
</protein>
<evidence type="ECO:0000313" key="2">
    <source>
        <dbReference type="Proteomes" id="UP001165063"/>
    </source>
</evidence>
<name>A0A9W6WLE1_AMBMO</name>